<keyword evidence="4" id="KW-1185">Reference proteome</keyword>
<reference evidence="3 4" key="1">
    <citation type="journal article" date="2014" name="PLoS ONE">
        <title>De novo Genome Assembly of the Fungal Plant Pathogen Pyrenophora semeniperda.</title>
        <authorList>
            <person name="Soliai M.M."/>
            <person name="Meyer S.E."/>
            <person name="Udall J.A."/>
            <person name="Elzinga D.E."/>
            <person name="Hermansen R.A."/>
            <person name="Bodily P.M."/>
            <person name="Hart A.A."/>
            <person name="Coleman C.E."/>
        </authorList>
    </citation>
    <scope>NUCLEOTIDE SEQUENCE [LARGE SCALE GENOMIC DNA]</scope>
    <source>
        <strain evidence="3 4">CCB06</strain>
        <tissue evidence="3">Mycelium</tissue>
    </source>
</reference>
<dbReference type="OrthoDB" id="3801338at2759"/>
<feature type="region of interest" description="Disordered" evidence="2">
    <location>
        <begin position="1"/>
        <end position="42"/>
    </location>
</feature>
<evidence type="ECO:0000313" key="4">
    <source>
        <dbReference type="Proteomes" id="UP000265663"/>
    </source>
</evidence>
<keyword evidence="1" id="KW-0175">Coiled coil</keyword>
<sequence length="444" mass="49897">MNQSAPGQGTSKSARQRRRYAAKKAALLSKDDSPTVSKKLGSAPSMSTFKVITITNADLAKSPPTSRKSQLVKTVIPDGFAYKPKTVPVNTATKDTGVNKEPISSTGLEQEMSQVLPKTDTMVLKETQHIEDETKTQVKTAMLETSTAVPPFEKSTNASTTSSSTHEEHGYESLLVMIRPKREGLLWGPRITVYIGDAYIADIAKQFAMAASPLLYKHFIKNPQSAEYHFSHGQVHPGAIRLLLIGWIEGMCHKFSAHAVPFQKTFAENIAVLRAAHFLGMQKYCSHIMQHYINYLKFELPSYAEIVIVEKNATSDTNPLWTAMINNLCHIRHKGQIPDPKEFQDFLGNHPRLKKSIESADAFFATYAKQRAEVREAECRQAREKKKAERQQALEKEQAERRQQDLLEQRTIASIRQKMDNRTSGLLTVTVGEAELLRRRMSTR</sequence>
<proteinExistence type="predicted"/>
<name>A0A3M7LW95_9PLEO</name>
<protein>
    <submittedName>
        <fullName evidence="3">Uncharacterized protein</fullName>
    </submittedName>
</protein>
<feature type="coiled-coil region" evidence="1">
    <location>
        <begin position="367"/>
        <end position="410"/>
    </location>
</feature>
<dbReference type="Proteomes" id="UP000265663">
    <property type="component" value="Unassembled WGS sequence"/>
</dbReference>
<evidence type="ECO:0000313" key="3">
    <source>
        <dbReference type="EMBL" id="RMZ66479.1"/>
    </source>
</evidence>
<organism evidence="3 4">
    <name type="scientific">Pyrenophora seminiperda CCB06</name>
    <dbReference type="NCBI Taxonomy" id="1302712"/>
    <lineage>
        <taxon>Eukaryota</taxon>
        <taxon>Fungi</taxon>
        <taxon>Dikarya</taxon>
        <taxon>Ascomycota</taxon>
        <taxon>Pezizomycotina</taxon>
        <taxon>Dothideomycetes</taxon>
        <taxon>Pleosporomycetidae</taxon>
        <taxon>Pleosporales</taxon>
        <taxon>Pleosporineae</taxon>
        <taxon>Pleosporaceae</taxon>
        <taxon>Pyrenophora</taxon>
    </lineage>
</organism>
<dbReference type="AlphaFoldDB" id="A0A3M7LW95"/>
<evidence type="ECO:0000256" key="2">
    <source>
        <dbReference type="SAM" id="MobiDB-lite"/>
    </source>
</evidence>
<dbReference type="EMBL" id="KE747809">
    <property type="protein sequence ID" value="RMZ66479.1"/>
    <property type="molecule type" value="Genomic_DNA"/>
</dbReference>
<feature type="compositionally biased region" description="Polar residues" evidence="2">
    <location>
        <begin position="1"/>
        <end position="10"/>
    </location>
</feature>
<accession>A0A3M7LW95</accession>
<gene>
    <name evidence="3" type="ORF">GMOD_00001815</name>
</gene>
<evidence type="ECO:0000256" key="1">
    <source>
        <dbReference type="SAM" id="Coils"/>
    </source>
</evidence>